<protein>
    <submittedName>
        <fullName evidence="2">Uncharacterized protein</fullName>
    </submittedName>
</protein>
<evidence type="ECO:0000313" key="3">
    <source>
        <dbReference type="Proteomes" id="UP000221222"/>
    </source>
</evidence>
<dbReference type="RefSeq" id="WP_099343202.1">
    <property type="nucleotide sequence ID" value="NZ_CP032098.1"/>
</dbReference>
<keyword evidence="3" id="KW-1185">Reference proteome</keyword>
<dbReference type="KEGG" id="amol:AMOL_2649"/>
<dbReference type="EMBL" id="CP032098">
    <property type="protein sequence ID" value="AXX93588.1"/>
    <property type="molecule type" value="Genomic_DNA"/>
</dbReference>
<sequence>MIKNNIFHSSFKKVVITTFLITSSVSASTNNVKIDCNLKSESVFKTFCYEKKFKKGNYENADNLISGLSRNREDAKVKKYIDILNKNNKLNLIKYEYSLSRKNHEYLKELRVKNLDIEDIERNIKYNKDKRDLWYNRIINSKKYSKYVEFAEIINKTDPQKAKELIKIASKHNNAKAIYLSTTNKYALYLDEKQKKELLEKAAKLKNKEALLELFKKDYKWISSIKKLKDDELVEFFLNNEKDLKYNDKKYFLNRFVKDGNAKGIYLKLKSIEMHKYGYNELISNITKKFSSTRFINSKVRYDLSKYKDDILKEYAKNNDIKATLYLSTKYGKTKNLLKPEEYILEKGSKKDIFLFAQQLASNRYQGSNESIKILEKLAKQNYAPAEELLMSLYLKEKIYKKYPKKVEALSNKLIKKDNLEALYYKIVKIGNPNNLDKLTTAQFKEVLKVANKMQSLGFVAARNIKKTIYSYILKNKKGSTLYNDIKKEVQEGIKNNDSFFKHFKYLL</sequence>
<dbReference type="AlphaFoldDB" id="A0A2G1DFI6"/>
<accession>A0A2G1DFI6</accession>
<reference evidence="2 3" key="1">
    <citation type="submission" date="2017-09" db="EMBL/GenBank/DDBJ databases">
        <title>Arcobacter canalis sp. nov., a new species isolated from a water canal contaminated with urban sewage.</title>
        <authorList>
            <person name="Perez-Cataluna A."/>
            <person name="Salas-Masso N."/>
            <person name="Figueras M.J."/>
        </authorList>
    </citation>
    <scope>NUCLEOTIDE SEQUENCE [LARGE SCALE GENOMIC DNA]</scope>
    <source>
        <strain evidence="2 3">F98-3</strain>
    </source>
</reference>
<organism evidence="2 3">
    <name type="scientific">Malaciobacter molluscorum LMG 25693</name>
    <dbReference type="NCBI Taxonomy" id="870501"/>
    <lineage>
        <taxon>Bacteria</taxon>
        <taxon>Pseudomonadati</taxon>
        <taxon>Campylobacterota</taxon>
        <taxon>Epsilonproteobacteria</taxon>
        <taxon>Campylobacterales</taxon>
        <taxon>Arcobacteraceae</taxon>
        <taxon>Malaciobacter</taxon>
    </lineage>
</organism>
<dbReference type="Proteomes" id="UP000262712">
    <property type="component" value="Chromosome"/>
</dbReference>
<proteinExistence type="predicted"/>
<dbReference type="EMBL" id="NXFY01000020">
    <property type="protein sequence ID" value="PHO17258.1"/>
    <property type="molecule type" value="Genomic_DNA"/>
</dbReference>
<evidence type="ECO:0000313" key="4">
    <source>
        <dbReference type="Proteomes" id="UP000262712"/>
    </source>
</evidence>
<dbReference type="Proteomes" id="UP000221222">
    <property type="component" value="Unassembled WGS sequence"/>
</dbReference>
<evidence type="ECO:0000313" key="1">
    <source>
        <dbReference type="EMBL" id="AXX93588.1"/>
    </source>
</evidence>
<name>A0A2G1DFI6_9BACT</name>
<reference evidence="1 4" key="2">
    <citation type="submission" date="2018-08" db="EMBL/GenBank/DDBJ databases">
        <title>Complete genome of the Arcobacter molluscorum type strain LMG 25693.</title>
        <authorList>
            <person name="Miller W.G."/>
            <person name="Yee E."/>
            <person name="Bono J.L."/>
        </authorList>
    </citation>
    <scope>NUCLEOTIDE SEQUENCE [LARGE SCALE GENOMIC DNA]</scope>
    <source>
        <strain evidence="1 4">CECT 7696</strain>
    </source>
</reference>
<gene>
    <name evidence="1" type="ORF">AMOL_2649</name>
    <name evidence="2" type="ORF">CPU12_11150</name>
</gene>
<evidence type="ECO:0000313" key="2">
    <source>
        <dbReference type="EMBL" id="PHO17258.1"/>
    </source>
</evidence>